<gene>
    <name evidence="4" type="ORF">Abci_008_023</name>
    <name evidence="5" type="ORF">ACI01nite_01120</name>
</gene>
<feature type="signal peptide" evidence="2">
    <location>
        <begin position="1"/>
        <end position="25"/>
    </location>
</feature>
<protein>
    <recommendedName>
        <fullName evidence="3">BD-FAE-like domain-containing protein</fullName>
    </recommendedName>
</protein>
<keyword evidence="2" id="KW-0732">Signal</keyword>
<name>A0A0D6N2F9_9PROT</name>
<dbReference type="PANTHER" id="PTHR48081:SF6">
    <property type="entry name" value="PEPTIDASE S9 PROLYL OLIGOPEPTIDASE CATALYTIC DOMAIN-CONTAINING PROTEIN"/>
    <property type="match status" value="1"/>
</dbReference>
<feature type="chain" id="PRO_5030005709" description="BD-FAE-like domain-containing protein" evidence="2">
    <location>
        <begin position="26"/>
        <end position="319"/>
    </location>
</feature>
<sequence>MPLCTRRTFLATASCSAVLASTGYASSLPQPDVADAPLTLKLWPNVPPGGGGPADQALYVTSHGSISHISTPVLQVYRPEKPNGSAILLAAGGGYRQIVMRHEAVPATAWLTALGITVFVLTYRLPDEGWHAGRLAPFQDAQRAIRLIKSNAHQYGINPDQLGLLGFSAGGHLMGMCATRPTWQTYTPVDEVDHLPLTVRYAMLAYPVVTLCPPYDTTQTRRSMVGAHPTEAEAEAWSVQTYVTDKSPPFFLVHAADDRIAKAPQTEILQQACVQHHVPVTRYLLETGGHGFSLNEPYKGTAWSLLAEKWLHKQHLVPV</sequence>
<dbReference type="AlphaFoldDB" id="A0A0D6N2F9"/>
<dbReference type="RefSeq" id="WP_048837978.1">
    <property type="nucleotide sequence ID" value="NZ_BAMV01000008.1"/>
</dbReference>
<accession>A0A6N3SJL5</accession>
<organism evidence="4 6">
    <name type="scientific">Acetobacter cibinongensis</name>
    <dbReference type="NCBI Taxonomy" id="146475"/>
    <lineage>
        <taxon>Bacteria</taxon>
        <taxon>Pseudomonadati</taxon>
        <taxon>Pseudomonadota</taxon>
        <taxon>Alphaproteobacteria</taxon>
        <taxon>Acetobacterales</taxon>
        <taxon>Acetobacteraceae</taxon>
        <taxon>Acetobacter</taxon>
    </lineage>
</organism>
<evidence type="ECO:0000313" key="6">
    <source>
        <dbReference type="Proteomes" id="UP000032671"/>
    </source>
</evidence>
<dbReference type="Proteomes" id="UP000321891">
    <property type="component" value="Unassembled WGS sequence"/>
</dbReference>
<dbReference type="InterPro" id="IPR050300">
    <property type="entry name" value="GDXG_lipolytic_enzyme"/>
</dbReference>
<proteinExistence type="predicted"/>
<dbReference type="Proteomes" id="UP000032671">
    <property type="component" value="Unassembled WGS sequence"/>
</dbReference>
<evidence type="ECO:0000256" key="1">
    <source>
        <dbReference type="ARBA" id="ARBA00022801"/>
    </source>
</evidence>
<feature type="domain" description="BD-FAE-like" evidence="3">
    <location>
        <begin position="74"/>
        <end position="271"/>
    </location>
</feature>
<dbReference type="STRING" id="1231339.Abci_008_023"/>
<dbReference type="Pfam" id="PF20434">
    <property type="entry name" value="BD-FAE"/>
    <property type="match status" value="1"/>
</dbReference>
<reference evidence="4 6" key="1">
    <citation type="submission" date="2012-11" db="EMBL/GenBank/DDBJ databases">
        <title>Whole genome sequence of Acetobacter cibinongensis 4H-1.</title>
        <authorList>
            <person name="Azuma Y."/>
            <person name="Higashiura N."/>
            <person name="Hirakawa H."/>
            <person name="Matsushita K."/>
        </authorList>
    </citation>
    <scope>NUCLEOTIDE SEQUENCE [LARGE SCALE GENOMIC DNA]</scope>
    <source>
        <strain evidence="4 6">4H-1</strain>
    </source>
</reference>
<dbReference type="PANTHER" id="PTHR48081">
    <property type="entry name" value="AB HYDROLASE SUPERFAMILY PROTEIN C4A8.06C"/>
    <property type="match status" value="1"/>
</dbReference>
<keyword evidence="1" id="KW-0378">Hydrolase</keyword>
<dbReference type="Gene3D" id="3.40.50.1820">
    <property type="entry name" value="alpha/beta hydrolase"/>
    <property type="match status" value="1"/>
</dbReference>
<dbReference type="PROSITE" id="PS51318">
    <property type="entry name" value="TAT"/>
    <property type="match status" value="1"/>
</dbReference>
<accession>A0A0D6N2F9</accession>
<evidence type="ECO:0000256" key="2">
    <source>
        <dbReference type="SAM" id="SignalP"/>
    </source>
</evidence>
<comment type="caution">
    <text evidence="4">The sequence shown here is derived from an EMBL/GenBank/DDBJ whole genome shotgun (WGS) entry which is preliminary data.</text>
</comment>
<keyword evidence="7" id="KW-1185">Reference proteome</keyword>
<dbReference type="EMBL" id="BAMV01000008">
    <property type="protein sequence ID" value="GAN59890.1"/>
    <property type="molecule type" value="Genomic_DNA"/>
</dbReference>
<evidence type="ECO:0000313" key="7">
    <source>
        <dbReference type="Proteomes" id="UP000321891"/>
    </source>
</evidence>
<dbReference type="SUPFAM" id="SSF53474">
    <property type="entry name" value="alpha/beta-Hydrolases"/>
    <property type="match status" value="1"/>
</dbReference>
<dbReference type="InterPro" id="IPR006311">
    <property type="entry name" value="TAT_signal"/>
</dbReference>
<dbReference type="InterPro" id="IPR049492">
    <property type="entry name" value="BD-FAE-like_dom"/>
</dbReference>
<reference evidence="5 7" key="2">
    <citation type="submission" date="2019-07" db="EMBL/GenBank/DDBJ databases">
        <title>Whole genome shotgun sequence of Acetobacter cibinongensis NBRC 16605.</title>
        <authorList>
            <person name="Hosoyama A."/>
            <person name="Uohara A."/>
            <person name="Ohji S."/>
            <person name="Ichikawa N."/>
        </authorList>
    </citation>
    <scope>NUCLEOTIDE SEQUENCE [LARGE SCALE GENOMIC DNA]</scope>
    <source>
        <strain evidence="5 7">NBRC 16605</strain>
    </source>
</reference>
<evidence type="ECO:0000313" key="5">
    <source>
        <dbReference type="EMBL" id="GEL57510.1"/>
    </source>
</evidence>
<evidence type="ECO:0000259" key="3">
    <source>
        <dbReference type="Pfam" id="PF20434"/>
    </source>
</evidence>
<dbReference type="InterPro" id="IPR029058">
    <property type="entry name" value="AB_hydrolase_fold"/>
</dbReference>
<dbReference type="GO" id="GO:0016787">
    <property type="term" value="F:hydrolase activity"/>
    <property type="evidence" value="ECO:0007669"/>
    <property type="project" value="UniProtKB-KW"/>
</dbReference>
<dbReference type="EMBL" id="BJVU01000001">
    <property type="protein sequence ID" value="GEL57510.1"/>
    <property type="molecule type" value="Genomic_DNA"/>
</dbReference>
<evidence type="ECO:0000313" key="4">
    <source>
        <dbReference type="EMBL" id="GAN59890.1"/>
    </source>
</evidence>